<dbReference type="InterPro" id="IPR027417">
    <property type="entry name" value="P-loop_NTPase"/>
</dbReference>
<keyword evidence="1" id="KW-0547">Nucleotide-binding</keyword>
<dbReference type="GO" id="GO:0003677">
    <property type="term" value="F:DNA binding"/>
    <property type="evidence" value="ECO:0007669"/>
    <property type="project" value="InterPro"/>
</dbReference>
<dbReference type="Gene3D" id="3.90.660.10">
    <property type="match status" value="1"/>
</dbReference>
<feature type="compositionally biased region" description="Basic residues" evidence="3">
    <location>
        <begin position="1"/>
        <end position="12"/>
    </location>
</feature>
<dbReference type="Pfam" id="PF00443">
    <property type="entry name" value="UCH"/>
    <property type="match status" value="1"/>
</dbReference>
<keyword evidence="6" id="KW-0645">Protease</keyword>
<dbReference type="EMBL" id="JABAHT010000693">
    <property type="protein sequence ID" value="KAF4652707.1"/>
    <property type="molecule type" value="Genomic_DNA"/>
</dbReference>
<dbReference type="PROSITE" id="PS00972">
    <property type="entry name" value="USP_1"/>
    <property type="match status" value="1"/>
</dbReference>
<dbReference type="GO" id="GO:0030328">
    <property type="term" value="P:prenylcysteine catabolic process"/>
    <property type="evidence" value="ECO:0007669"/>
    <property type="project" value="InterPro"/>
</dbReference>
<dbReference type="PROSITE" id="PS51206">
    <property type="entry name" value="SF3_HELICASE_1"/>
    <property type="match status" value="1"/>
</dbReference>
<feature type="compositionally biased region" description="Basic and acidic residues" evidence="3">
    <location>
        <begin position="1491"/>
        <end position="1506"/>
    </location>
</feature>
<dbReference type="Pfam" id="PF07156">
    <property type="entry name" value="Prenylcys_lyase"/>
    <property type="match status" value="1"/>
</dbReference>
<feature type="region of interest" description="Disordered" evidence="3">
    <location>
        <begin position="1491"/>
        <end position="1531"/>
    </location>
</feature>
<proteinExistence type="predicted"/>
<organism evidence="6 7">
    <name type="scientific">Perkinsus olseni</name>
    <name type="common">Perkinsus atlanticus</name>
    <dbReference type="NCBI Taxonomy" id="32597"/>
    <lineage>
        <taxon>Eukaryota</taxon>
        <taxon>Sar</taxon>
        <taxon>Alveolata</taxon>
        <taxon>Perkinsozoa</taxon>
        <taxon>Perkinsea</taxon>
        <taxon>Perkinsida</taxon>
        <taxon>Perkinsidae</taxon>
        <taxon>Perkinsus</taxon>
    </lineage>
</organism>
<dbReference type="PANTHER" id="PTHR21646:SF76">
    <property type="entry name" value="UBIQUITIN CARBOXYL-TERMINAL HYDROLASE 32"/>
    <property type="match status" value="1"/>
</dbReference>
<feature type="domain" description="USP" evidence="4">
    <location>
        <begin position="1064"/>
        <end position="1456"/>
    </location>
</feature>
<dbReference type="GO" id="GO:0016670">
    <property type="term" value="F:oxidoreductase activity, acting on a sulfur group of donors, oxygen as acceptor"/>
    <property type="evidence" value="ECO:0007669"/>
    <property type="project" value="InterPro"/>
</dbReference>
<feature type="compositionally biased region" description="Basic and acidic residues" evidence="3">
    <location>
        <begin position="36"/>
        <end position="47"/>
    </location>
</feature>
<feature type="region of interest" description="Disordered" evidence="3">
    <location>
        <begin position="1561"/>
        <end position="1608"/>
    </location>
</feature>
<dbReference type="InterPro" id="IPR018200">
    <property type="entry name" value="USP_CS"/>
</dbReference>
<feature type="compositionally biased region" description="Low complexity" evidence="3">
    <location>
        <begin position="996"/>
        <end position="1011"/>
    </location>
</feature>
<dbReference type="GO" id="GO:0005524">
    <property type="term" value="F:ATP binding"/>
    <property type="evidence" value="ECO:0007669"/>
    <property type="project" value="UniProtKB-KW"/>
</dbReference>
<dbReference type="InterPro" id="IPR017956">
    <property type="entry name" value="AT_hook_DNA-bd_motif"/>
</dbReference>
<name>A0A7J6L0K9_PEROL</name>
<dbReference type="Gene3D" id="3.40.1310.20">
    <property type="match status" value="1"/>
</dbReference>
<dbReference type="SUPFAM" id="SSF52540">
    <property type="entry name" value="P-loop containing nucleoside triphosphate hydrolases"/>
    <property type="match status" value="1"/>
</dbReference>
<dbReference type="Gene3D" id="3.50.50.60">
    <property type="entry name" value="FAD/NAD(P)-binding domain"/>
    <property type="match status" value="1"/>
</dbReference>
<evidence type="ECO:0000313" key="6">
    <source>
        <dbReference type="EMBL" id="KAF4652707.1"/>
    </source>
</evidence>
<dbReference type="CDD" id="cd02674">
    <property type="entry name" value="Peptidase_C19R"/>
    <property type="match status" value="1"/>
</dbReference>
<protein>
    <submittedName>
        <fullName evidence="6">Ubiquitin-specific protease doa4</fullName>
    </submittedName>
</protein>
<dbReference type="PROSITE" id="PS00973">
    <property type="entry name" value="USP_2"/>
    <property type="match status" value="1"/>
</dbReference>
<dbReference type="Gene3D" id="3.40.50.300">
    <property type="entry name" value="P-loop containing nucleotide triphosphate hydrolases"/>
    <property type="match status" value="1"/>
</dbReference>
<evidence type="ECO:0000256" key="2">
    <source>
        <dbReference type="ARBA" id="ARBA00022840"/>
    </source>
</evidence>
<dbReference type="InterPro" id="IPR014015">
    <property type="entry name" value="Helicase_SF3_DNA-vir"/>
</dbReference>
<feature type="compositionally biased region" description="Polar residues" evidence="3">
    <location>
        <begin position="69"/>
        <end position="81"/>
    </location>
</feature>
<evidence type="ECO:0000259" key="5">
    <source>
        <dbReference type="PROSITE" id="PS51206"/>
    </source>
</evidence>
<dbReference type="PROSITE" id="PS50235">
    <property type="entry name" value="USP_3"/>
    <property type="match status" value="1"/>
</dbReference>
<accession>A0A7J6L0K9</accession>
<feature type="compositionally biased region" description="Polar residues" evidence="3">
    <location>
        <begin position="88"/>
        <end position="101"/>
    </location>
</feature>
<feature type="compositionally biased region" description="Polar residues" evidence="3">
    <location>
        <begin position="19"/>
        <end position="33"/>
    </location>
</feature>
<dbReference type="SUPFAM" id="SSF55464">
    <property type="entry name" value="Origin of replication-binding domain, RBD-like"/>
    <property type="match status" value="1"/>
</dbReference>
<feature type="compositionally biased region" description="Polar residues" evidence="3">
    <location>
        <begin position="1652"/>
        <end position="1664"/>
    </location>
</feature>
<dbReference type="GO" id="GO:0016579">
    <property type="term" value="P:protein deubiquitination"/>
    <property type="evidence" value="ECO:0007669"/>
    <property type="project" value="InterPro"/>
</dbReference>
<evidence type="ECO:0000256" key="1">
    <source>
        <dbReference type="ARBA" id="ARBA00022741"/>
    </source>
</evidence>
<dbReference type="SMART" id="SM00384">
    <property type="entry name" value="AT_hook"/>
    <property type="match status" value="2"/>
</dbReference>
<dbReference type="InterPro" id="IPR010795">
    <property type="entry name" value="Prenylcys_lyase"/>
</dbReference>
<dbReference type="PANTHER" id="PTHR21646">
    <property type="entry name" value="UBIQUITIN CARBOXYL-TERMINAL HYDROLASE"/>
    <property type="match status" value="1"/>
</dbReference>
<dbReference type="InterPro" id="IPR050185">
    <property type="entry name" value="Ub_carboxyl-term_hydrolase"/>
</dbReference>
<dbReference type="InterPro" id="IPR028889">
    <property type="entry name" value="USP"/>
</dbReference>
<keyword evidence="6" id="KW-0378">Hydrolase</keyword>
<evidence type="ECO:0000256" key="3">
    <source>
        <dbReference type="SAM" id="MobiDB-lite"/>
    </source>
</evidence>
<dbReference type="SUPFAM" id="SSF51905">
    <property type="entry name" value="FAD/NAD(P)-binding domain"/>
    <property type="match status" value="1"/>
</dbReference>
<feature type="region of interest" description="Disordered" evidence="3">
    <location>
        <begin position="1"/>
        <end position="133"/>
    </location>
</feature>
<comment type="caution">
    <text evidence="6">The sequence shown here is derived from an EMBL/GenBank/DDBJ whole genome shotgun (WGS) entry which is preliminary data.</text>
</comment>
<dbReference type="InterPro" id="IPR038765">
    <property type="entry name" value="Papain-like_cys_pep_sf"/>
</dbReference>
<feature type="compositionally biased region" description="Basic residues" evidence="3">
    <location>
        <begin position="1507"/>
        <end position="1520"/>
    </location>
</feature>
<dbReference type="SUPFAM" id="SSF54001">
    <property type="entry name" value="Cysteine proteinases"/>
    <property type="match status" value="1"/>
</dbReference>
<gene>
    <name evidence="6" type="primary">DOA4</name>
    <name evidence="6" type="ORF">FOZ61_009467</name>
</gene>
<dbReference type="GO" id="GO:0004843">
    <property type="term" value="F:cysteine-type deubiquitinase activity"/>
    <property type="evidence" value="ECO:0007669"/>
    <property type="project" value="InterPro"/>
</dbReference>
<keyword evidence="2" id="KW-0067">ATP-binding</keyword>
<dbReference type="InterPro" id="IPR001394">
    <property type="entry name" value="Peptidase_C19_UCH"/>
</dbReference>
<feature type="domain" description="SF3 helicase" evidence="5">
    <location>
        <begin position="2133"/>
        <end position="2286"/>
    </location>
</feature>
<dbReference type="Gene3D" id="3.90.70.10">
    <property type="entry name" value="Cysteine proteinases"/>
    <property type="match status" value="1"/>
</dbReference>
<feature type="region of interest" description="Disordered" evidence="3">
    <location>
        <begin position="1742"/>
        <end position="1861"/>
    </location>
</feature>
<dbReference type="OrthoDB" id="437369at2759"/>
<dbReference type="GO" id="GO:0006508">
    <property type="term" value="P:proteolysis"/>
    <property type="evidence" value="ECO:0007669"/>
    <property type="project" value="UniProtKB-KW"/>
</dbReference>
<feature type="compositionally biased region" description="Basic and acidic residues" evidence="3">
    <location>
        <begin position="1852"/>
        <end position="1861"/>
    </location>
</feature>
<sequence length="2308" mass="253786">MASTTGRRRRRYGATNTRSQQNAVDPASGSPTAATEHGEAQPRRGIDDLFLMVASSNPNRTDAALYGIPSSQPAPTGSPSTDDGARGSTGNASTTAASKGGQQPPPEKRKRGRPRKNGGLEGGVGQPAVKRQKARVIDNSVHEIRVTLQALRRLFAEYEKRLESSGPVVNFEELRASLGPRLEPCELSPIDLEFIVNELTASKYRPTLGVVLMERPGSFQPSTRQVGRPGLGEVGERLRQLWKEHKENTPVSGDDVAADRIRANGAVRWLKGCVTTSTLSSTAWDYWSAAVASPARPSGRARLSSFSAMEEASPYGFGTADRRLSTATISPILGAAILSGYCVRTGRERWPLAAAGFIHFTNMPVPFLPFVASISVSTKISLCLFGTVVLAVMFIRQILKRKEIRVNTDRWIEVPPAKSKGKPARVAVIGSGVSAAASCHYIRSLFSDEKDVSLSVFEMGSGSAGPIVDFDGKKYEAGHSIIADYNQAIKKLCLKMEVPLRSLLPGKQSIMLHTGSYPSFQSMGRTLLDMVSAVWRYGLQSPVDMRQTTSGCVLSFSNIYLLQQHGYVYDEPMELLKGMGADGDDFTSILEKDARDYFITDRCIKGPLVDDLCTASLRYLYGLDCKSVNGLCANIAMADIEYENLYTPVGGADAVTSALLEESEARVVAGRTITAISRNEKGAFVLDGDDEDNEFDAVVVAMPVEEAEKISLKGSNGKAGSLLGAADCKCETKQLYHHFLQGTVSPSITKVAGRVPVVVSTTQTAADNNLPWTSIEAIVPAGATATEAESTLTKATSGNVSNWKVTAQEKLGKDELQKLVMSLPGSPEPVVVATACPTFPVHDKLPPFKLSEGVFSTAAMSRTADDMEMACIGARNSALLVRKYLLGKELIEVSEEEGPKPLEAVNWRDNFVASDDCWGQACLCYFMVTTRSARAAQRLLHSDPLCGSPAPVPVSLQVPRVLDSSPSSIGSTKRKILDSEDEDIFPVRRSARLSSFGGSEAASSPGEAASPTPVSTENACLSETGGDAGEGVSTPAARYVMGPAAAPLLPISERGDFTPRPRFVGLVNLGSTCYMNAVLQCLHAILPLVTYLLRGEHEVNETNPLGSGGDISCCVAKLLSAMRLASSDGPIVPRELKRAIDRHMAAFRGTGMQHDAAEFATTLLDKLHEDLNRASPPSEPPSTPECTIEMSEEQGLERVAAEFWKAQLARNQSIVVDLFQGQLRSVFMCTSCGHSRVVFEAFNSLILPVESATGKPLSNIYDCLKEFARPTDLSGDNGWYCAKCSTLSESTCDTRLWKLPSVLMIQLRRFKQLSPSRWSKSSHHVHYPTETELDLSEFVAESHQRDAPRYRLLGVVRHRGVMTGGHYTAFVNHDKSLWDLKGQEEVTDGAAQTPRRAPFHMGHHIIPASPLSRAVLNLVPGSPNGWWSFDDARVQPLRNEVHVDSRDAYVLFFVRSGTPVDHKLVPTQRDNQPTDWPHMFDKVSPRKVFTQEREVSVERPKSERKCSERRHRLRKQKPKTKPSAVDGDAGEQQSIIAGQAVQITELQQRIKELEECIGNAPSGLGSAQGRNVPLESSNDNRASSRDEELKPTPYGDGEECSNRSEDKKQMIVSEFMSMGERENDEGSCEIFGYEDCEPRERNIWSAGTRATTNERLSSAPSYGTSPEAEAEGCDPASLPTVPYPTQEDAFPAHLLGRPEPSMFLENEDLDMFHDGGKSVTPPLSCSGCCWSGLADMEAPSEMHLHGSEGSQALSRAEMAGNAGHRKRRVASAGYADAGHADPEILSEWSVGNEGPTGGAPEEKRPRTARGHRGSANGPSKADIGSSASPPDESKKPRQRGRPRKAAGVSGEVTEHRTEPKKSEEILNVSLADRTRHQSRSFLFTWSHTEDCDKAKPCDWDKKQISKVILDINEGKNLLYYAIFFELHKDGNPHVHFTLKYDTPTRWKQLADALRTKYSIYASVSCAIPRPGYKNCMYPVLFSYCYRTNPDKPLIDLDRKPYLSQNHPHPHSLIVPRERQGAKAKRVRAMDRVDFQEFVVAKEIKKESQVLPYADRDRALNLLAMNDKIDVQALIDRSWEIAEASMRQEEEGRSPMEKVNACQKGKCVCRSPGLWLEKISEVVVRNLGEERADQLREDIRRNLEEGRSKQTNVVIHGVASSGKTAILQPLTRILKCATTPDSGKFSLEDLLDCECVFWNDFRLKCLGEGCDMGKLLNLLEGNEIKISRPRNRKKNDSIFTKLVPIFITCNALPVPREDQDRDALRERLQRCYYFPYMIDHKEQVRRIDPCTRCFADWLFTATLAQTQHE</sequence>
<feature type="compositionally biased region" description="Polar residues" evidence="3">
    <location>
        <begin position="1012"/>
        <end position="1021"/>
    </location>
</feature>
<feature type="region of interest" description="Disordered" evidence="3">
    <location>
        <begin position="996"/>
        <end position="1033"/>
    </location>
</feature>
<reference evidence="6 7" key="1">
    <citation type="submission" date="2020-04" db="EMBL/GenBank/DDBJ databases">
        <title>Perkinsus olseni comparative genomics.</title>
        <authorList>
            <person name="Bogema D.R."/>
        </authorList>
    </citation>
    <scope>NUCLEOTIDE SEQUENCE [LARGE SCALE GENOMIC DNA]</scope>
    <source>
        <strain evidence="6">ATCC PRA-179</strain>
    </source>
</reference>
<dbReference type="Proteomes" id="UP000570595">
    <property type="component" value="Unassembled WGS sequence"/>
</dbReference>
<evidence type="ECO:0000259" key="4">
    <source>
        <dbReference type="PROSITE" id="PS50235"/>
    </source>
</evidence>
<dbReference type="InterPro" id="IPR036188">
    <property type="entry name" value="FAD/NAD-bd_sf"/>
</dbReference>
<evidence type="ECO:0000313" key="7">
    <source>
        <dbReference type="Proteomes" id="UP000570595"/>
    </source>
</evidence>
<feature type="region of interest" description="Disordered" evidence="3">
    <location>
        <begin position="1652"/>
        <end position="1674"/>
    </location>
</feature>